<dbReference type="Pfam" id="PF05649">
    <property type="entry name" value="Peptidase_M13_N"/>
    <property type="match status" value="1"/>
</dbReference>
<accession>A0A8B7YC97</accession>
<dbReference type="Gene3D" id="3.40.390.10">
    <property type="entry name" value="Collagenase (Catalytic Domain)"/>
    <property type="match status" value="1"/>
</dbReference>
<dbReference type="InterPro" id="IPR024079">
    <property type="entry name" value="MetalloPept_cat_dom_sf"/>
</dbReference>
<dbReference type="GeneID" id="110979037"/>
<proteinExistence type="predicted"/>
<name>A0A8B7YC97_ACAPL</name>
<dbReference type="CDD" id="cd08662">
    <property type="entry name" value="M13"/>
    <property type="match status" value="1"/>
</dbReference>
<dbReference type="InterPro" id="IPR000718">
    <property type="entry name" value="Peptidase_M13"/>
</dbReference>
<dbReference type="GO" id="GO:0005886">
    <property type="term" value="C:plasma membrane"/>
    <property type="evidence" value="ECO:0007669"/>
    <property type="project" value="TreeGrafter"/>
</dbReference>
<dbReference type="GO" id="GO:0016485">
    <property type="term" value="P:protein processing"/>
    <property type="evidence" value="ECO:0007669"/>
    <property type="project" value="TreeGrafter"/>
</dbReference>
<dbReference type="Gene3D" id="1.10.1380.10">
    <property type="entry name" value="Neutral endopeptidase , domain2"/>
    <property type="match status" value="1"/>
</dbReference>
<dbReference type="OrthoDB" id="6475849at2759"/>
<dbReference type="KEGG" id="aplc:110979037"/>
<dbReference type="GO" id="GO:0004222">
    <property type="term" value="F:metalloendopeptidase activity"/>
    <property type="evidence" value="ECO:0007669"/>
    <property type="project" value="InterPro"/>
</dbReference>
<evidence type="ECO:0000313" key="4">
    <source>
        <dbReference type="RefSeq" id="XP_022090192.1"/>
    </source>
</evidence>
<evidence type="ECO:0000259" key="2">
    <source>
        <dbReference type="Pfam" id="PF05649"/>
    </source>
</evidence>
<keyword evidence="1" id="KW-1133">Transmembrane helix</keyword>
<evidence type="ECO:0000313" key="3">
    <source>
        <dbReference type="Proteomes" id="UP000694845"/>
    </source>
</evidence>
<reference evidence="4" key="1">
    <citation type="submission" date="2025-08" db="UniProtKB">
        <authorList>
            <consortium name="RefSeq"/>
        </authorList>
    </citation>
    <scope>IDENTIFICATION</scope>
</reference>
<dbReference type="InterPro" id="IPR008753">
    <property type="entry name" value="Peptidase_M13_N"/>
</dbReference>
<dbReference type="PROSITE" id="PS51885">
    <property type="entry name" value="NEPRILYSIN"/>
    <property type="match status" value="1"/>
</dbReference>
<feature type="domain" description="Peptidase M13 N-terminal" evidence="2">
    <location>
        <begin position="97"/>
        <end position="512"/>
    </location>
</feature>
<sequence>MDDYPANSKAQLALEDDVATKTPSRIPLILAGIFAAATIALTATTVVFVLQKNNIANELDELKATSKPTQPVPLCTTKQCYDSAYVYLSSMDPSKNPCENFFEYACGGWMERYTVPDDQTSISAFTLLRDDLTDKLKALFEQSPTAGEPDSFHIVRNDYQSCEDMDTINELGAKPLTDLLTSLGGWPVLGDNPAGGNWDQAAFDFEKLWADIKGKYGVEMIVASDVYPDPDNRAKYKLDAYTPNFLVPRTEIENKHLRGVKTLIDERNDPEDYGVKILLEEKYSKERQAYFQYLIDIAVALGASEAVATQDMTDLIEFESAMANLTVEHPDTFLGWVGVTLKEIGMDEIDWVRFYNLMLPASVNPRVTDNEPIVNYNPNYISNVTMWLKDQSKRVKANYMIWRLVSQMVPFMNETFLAIRQKYLESVYGAISPTTRWKTCVSNAKDQYEFISGRMYVDEHFPEDAKQKTLDMIRNLQTAFKSMLTTNDWLQEEDKPKAARKADAMVIEIGYPEWIKDNAKLDAEYADLTAKNKEYFQNRLRYREWISQAELALLREDVEIENSLVSGSYPPTTFLP</sequence>
<dbReference type="Proteomes" id="UP000694845">
    <property type="component" value="Unplaced"/>
</dbReference>
<dbReference type="AlphaFoldDB" id="A0A8B7YC97"/>
<dbReference type="SUPFAM" id="SSF55486">
    <property type="entry name" value="Metalloproteases ('zincins'), catalytic domain"/>
    <property type="match status" value="1"/>
</dbReference>
<keyword evidence="3" id="KW-1185">Reference proteome</keyword>
<dbReference type="PANTHER" id="PTHR11733">
    <property type="entry name" value="ZINC METALLOPROTEASE FAMILY M13 NEPRILYSIN-RELATED"/>
    <property type="match status" value="1"/>
</dbReference>
<feature type="transmembrane region" description="Helical" evidence="1">
    <location>
        <begin position="28"/>
        <end position="50"/>
    </location>
</feature>
<organism evidence="3 4">
    <name type="scientific">Acanthaster planci</name>
    <name type="common">Crown-of-thorns starfish</name>
    <dbReference type="NCBI Taxonomy" id="133434"/>
    <lineage>
        <taxon>Eukaryota</taxon>
        <taxon>Metazoa</taxon>
        <taxon>Echinodermata</taxon>
        <taxon>Eleutherozoa</taxon>
        <taxon>Asterozoa</taxon>
        <taxon>Asteroidea</taxon>
        <taxon>Valvatacea</taxon>
        <taxon>Valvatida</taxon>
        <taxon>Acanthasteridae</taxon>
        <taxon>Acanthaster</taxon>
    </lineage>
</organism>
<dbReference type="PANTHER" id="PTHR11733:SF133">
    <property type="entry name" value="PHOSPHATE-REGULATING NEUTRAL ENDOPEPTIDASE PHEX"/>
    <property type="match status" value="1"/>
</dbReference>
<dbReference type="RefSeq" id="XP_022090192.1">
    <property type="nucleotide sequence ID" value="XM_022234500.1"/>
</dbReference>
<dbReference type="OMA" id="AMVIEIG"/>
<keyword evidence="1" id="KW-0472">Membrane</keyword>
<protein>
    <submittedName>
        <fullName evidence="4">Membrane metallo-endopeptidase-like 1</fullName>
    </submittedName>
</protein>
<keyword evidence="1" id="KW-0812">Transmembrane</keyword>
<gene>
    <name evidence="4" type="primary">LOC110979037</name>
</gene>
<evidence type="ECO:0000256" key="1">
    <source>
        <dbReference type="SAM" id="Phobius"/>
    </source>
</evidence>
<dbReference type="InterPro" id="IPR042089">
    <property type="entry name" value="Peptidase_M13_dom_2"/>
</dbReference>